<evidence type="ECO:0000256" key="7">
    <source>
        <dbReference type="PIRSR" id="PIRSR600183-50"/>
    </source>
</evidence>
<dbReference type="Pfam" id="PF02784">
    <property type="entry name" value="Orn_Arg_deC_N"/>
    <property type="match status" value="1"/>
</dbReference>
<dbReference type="PROSITE" id="PS00878">
    <property type="entry name" value="ODR_DC_2_1"/>
    <property type="match status" value="1"/>
</dbReference>
<dbReference type="EC" id="4.1.1.20" evidence="5 6"/>
<feature type="domain" description="Orn/DAP/Arg decarboxylase 2 N-terminal" evidence="10">
    <location>
        <begin position="36"/>
        <end position="281"/>
    </location>
</feature>
<accession>A0A7W6WJB4</accession>
<comment type="similarity">
    <text evidence="5">Belongs to the Orn/Lys/Arg decarboxylase class-II family. LysA subfamily.</text>
</comment>
<dbReference type="InterPro" id="IPR022643">
    <property type="entry name" value="De-COase2_C"/>
</dbReference>
<evidence type="ECO:0000256" key="8">
    <source>
        <dbReference type="RuleBase" id="RU003738"/>
    </source>
</evidence>
<comment type="cofactor">
    <cofactor evidence="1 5 7 8">
        <name>pyridoxal 5'-phosphate</name>
        <dbReference type="ChEBI" id="CHEBI:597326"/>
    </cofactor>
</comment>
<dbReference type="PROSITE" id="PS00879">
    <property type="entry name" value="ODR_DC_2_2"/>
    <property type="match status" value="1"/>
</dbReference>
<dbReference type="InterPro" id="IPR002986">
    <property type="entry name" value="DAP_deCOOHase_LysA"/>
</dbReference>
<comment type="catalytic activity">
    <reaction evidence="5 8">
        <text>meso-2,6-diaminopimelate + H(+) = L-lysine + CO2</text>
        <dbReference type="Rhea" id="RHEA:15101"/>
        <dbReference type="ChEBI" id="CHEBI:15378"/>
        <dbReference type="ChEBI" id="CHEBI:16526"/>
        <dbReference type="ChEBI" id="CHEBI:32551"/>
        <dbReference type="ChEBI" id="CHEBI:57791"/>
        <dbReference type="EC" id="4.1.1.20"/>
    </reaction>
</comment>
<evidence type="ECO:0000256" key="4">
    <source>
        <dbReference type="ARBA" id="ARBA00023239"/>
    </source>
</evidence>
<dbReference type="EMBL" id="JACIGI010000004">
    <property type="protein sequence ID" value="MBB4285001.1"/>
    <property type="molecule type" value="Genomic_DNA"/>
</dbReference>
<dbReference type="UniPathway" id="UPA00034">
    <property type="reaction ID" value="UER00027"/>
</dbReference>
<comment type="subunit">
    <text evidence="5">Homodimer.</text>
</comment>
<feature type="binding site" evidence="5">
    <location>
        <position position="347"/>
    </location>
    <ligand>
        <name>substrate</name>
    </ligand>
</feature>
<keyword evidence="5" id="KW-0028">Amino-acid biosynthesis</keyword>
<keyword evidence="4 5" id="KW-0456">Lyase</keyword>
<dbReference type="GO" id="GO:0009089">
    <property type="term" value="P:lysine biosynthetic process via diaminopimelate"/>
    <property type="evidence" value="ECO:0007669"/>
    <property type="project" value="UniProtKB-UniRule"/>
</dbReference>
<dbReference type="InterPro" id="IPR022644">
    <property type="entry name" value="De-COase2_N"/>
</dbReference>
<dbReference type="PANTHER" id="PTHR43727">
    <property type="entry name" value="DIAMINOPIMELATE DECARBOXYLASE"/>
    <property type="match status" value="1"/>
</dbReference>
<keyword evidence="5 8" id="KW-0457">Lysine biosynthesis</keyword>
<feature type="domain" description="Orn/DAP/Arg decarboxylase 2 C-terminal" evidence="9">
    <location>
        <begin position="29"/>
        <end position="373"/>
    </location>
</feature>
<dbReference type="SUPFAM" id="SSF51419">
    <property type="entry name" value="PLP-binding barrel"/>
    <property type="match status" value="1"/>
</dbReference>
<protein>
    <recommendedName>
        <fullName evidence="5 6">Diaminopimelate decarboxylase</fullName>
        <shortName evidence="5">DAP decarboxylase</shortName>
        <shortName evidence="5">DAPDC</shortName>
        <ecNumber evidence="5 6">4.1.1.20</ecNumber>
    </recommendedName>
</protein>
<evidence type="ECO:0000256" key="5">
    <source>
        <dbReference type="HAMAP-Rule" id="MF_02120"/>
    </source>
</evidence>
<comment type="pathway">
    <text evidence="5 8">Amino-acid biosynthesis; L-lysine biosynthesis via DAP pathway; L-lysine from DL-2,6-diaminopimelate: step 1/1.</text>
</comment>
<organism evidence="11 12">
    <name type="scientific">Roseospira goensis</name>
    <dbReference type="NCBI Taxonomy" id="391922"/>
    <lineage>
        <taxon>Bacteria</taxon>
        <taxon>Pseudomonadati</taxon>
        <taxon>Pseudomonadota</taxon>
        <taxon>Alphaproteobacteria</taxon>
        <taxon>Rhodospirillales</taxon>
        <taxon>Rhodospirillaceae</taxon>
        <taxon>Roseospira</taxon>
    </lineage>
</organism>
<dbReference type="Gene3D" id="2.40.37.10">
    <property type="entry name" value="Lyase, Ornithine Decarboxylase, Chain A, domain 1"/>
    <property type="match status" value="1"/>
</dbReference>
<dbReference type="SUPFAM" id="SSF50621">
    <property type="entry name" value="Alanine racemase C-terminal domain-like"/>
    <property type="match status" value="1"/>
</dbReference>
<dbReference type="PRINTS" id="PR01181">
    <property type="entry name" value="DAPDCRBXLASE"/>
</dbReference>
<dbReference type="PRINTS" id="PR01179">
    <property type="entry name" value="ODADCRBXLASE"/>
</dbReference>
<evidence type="ECO:0000259" key="10">
    <source>
        <dbReference type="Pfam" id="PF02784"/>
    </source>
</evidence>
<feature type="binding site" evidence="5">
    <location>
        <position position="314"/>
    </location>
    <ligand>
        <name>substrate</name>
    </ligand>
</feature>
<evidence type="ECO:0000256" key="2">
    <source>
        <dbReference type="ARBA" id="ARBA00022793"/>
    </source>
</evidence>
<comment type="function">
    <text evidence="5">Specifically catalyzes the decarboxylation of meso-diaminopimelate (meso-DAP) to L-lysine.</text>
</comment>
<comment type="caution">
    <text evidence="11">The sequence shown here is derived from an EMBL/GenBank/DDBJ whole genome shotgun (WGS) entry which is preliminary data.</text>
</comment>
<dbReference type="GO" id="GO:0008836">
    <property type="term" value="F:diaminopimelate decarboxylase activity"/>
    <property type="evidence" value="ECO:0007669"/>
    <property type="project" value="UniProtKB-UniRule"/>
</dbReference>
<dbReference type="InterPro" id="IPR009006">
    <property type="entry name" value="Ala_racemase/Decarboxylase_C"/>
</dbReference>
<dbReference type="Proteomes" id="UP000555728">
    <property type="component" value="Unassembled WGS sequence"/>
</dbReference>
<dbReference type="FunFam" id="3.20.20.10:FF:000003">
    <property type="entry name" value="Diaminopimelate decarboxylase"/>
    <property type="match status" value="1"/>
</dbReference>
<proteinExistence type="inferred from homology"/>
<evidence type="ECO:0000259" key="9">
    <source>
        <dbReference type="Pfam" id="PF00278"/>
    </source>
</evidence>
<gene>
    <name evidence="5" type="primary">lysA</name>
    <name evidence="11" type="ORF">GGD88_000715</name>
</gene>
<keyword evidence="3 5" id="KW-0663">Pyridoxal phosphate</keyword>
<feature type="binding site" evidence="5">
    <location>
        <position position="318"/>
    </location>
    <ligand>
        <name>substrate</name>
    </ligand>
</feature>
<evidence type="ECO:0000313" key="11">
    <source>
        <dbReference type="EMBL" id="MBB4285001.1"/>
    </source>
</evidence>
<dbReference type="HAMAP" id="MF_02120">
    <property type="entry name" value="LysA"/>
    <property type="match status" value="1"/>
</dbReference>
<keyword evidence="12" id="KW-1185">Reference proteome</keyword>
<dbReference type="InterPro" id="IPR022657">
    <property type="entry name" value="De-COase2_CS"/>
</dbReference>
<dbReference type="InterPro" id="IPR000183">
    <property type="entry name" value="Orn/DAP/Arg_de-COase"/>
</dbReference>
<dbReference type="PANTHER" id="PTHR43727:SF2">
    <property type="entry name" value="GROUP IV DECARBOXYLASE"/>
    <property type="match status" value="1"/>
</dbReference>
<dbReference type="CDD" id="cd06828">
    <property type="entry name" value="PLPDE_III_DapDC"/>
    <property type="match status" value="1"/>
</dbReference>
<feature type="binding site" evidence="5">
    <location>
        <position position="375"/>
    </location>
    <ligand>
        <name>pyridoxal 5'-phosphate</name>
        <dbReference type="ChEBI" id="CHEBI:597326"/>
    </ligand>
</feature>
<feature type="active site" description="Proton donor" evidence="7">
    <location>
        <position position="346"/>
    </location>
</feature>
<feature type="binding site" evidence="5">
    <location>
        <position position="278"/>
    </location>
    <ligand>
        <name>substrate</name>
    </ligand>
</feature>
<evidence type="ECO:0000256" key="3">
    <source>
        <dbReference type="ARBA" id="ARBA00022898"/>
    </source>
</evidence>
<dbReference type="GO" id="GO:0030170">
    <property type="term" value="F:pyridoxal phosphate binding"/>
    <property type="evidence" value="ECO:0007669"/>
    <property type="project" value="UniProtKB-UniRule"/>
</dbReference>
<name>A0A7W6WJB4_9PROT</name>
<dbReference type="NCBIfam" id="TIGR01048">
    <property type="entry name" value="lysA"/>
    <property type="match status" value="1"/>
</dbReference>
<feature type="binding site" evidence="5">
    <location>
        <begin position="275"/>
        <end position="278"/>
    </location>
    <ligand>
        <name>pyridoxal 5'-phosphate</name>
        <dbReference type="ChEBI" id="CHEBI:597326"/>
    </ligand>
</feature>
<dbReference type="AlphaFoldDB" id="A0A7W6WJB4"/>
<dbReference type="Gene3D" id="3.20.20.10">
    <property type="entry name" value="Alanine racemase"/>
    <property type="match status" value="1"/>
</dbReference>
<sequence length="430" mass="45707">MHHFHYRDGTLHAEAVPLTTIAEAVGTPCYVYSSATLTRHVRAFADAFADLDARICFAMKANGNKAVLRLVTGLGAGVDVVSGGELALALAAGAPADRIVFSGVGKTEAELGAALQAGVHQINVESEPELEALDAVAQHLGVRAPVAIRVNPDVDAATHAKITTGKAENKFGIEWTSARAVFRRARTMDGIALKGVALHIGSQILDLAPFEAAFLRVRDLVALLRADGVAVERLDLGGGLGVPYHAGDETPPPPTAYAEVVRRTVGDLGCALTIEPGRAIAGNAGVLLSRVIYLKEGITRAFAIVDAAMNDLMRPALYDAWHDIRPVRAPSAGTETRLLDVVGPVCESGDTFARDRTLPPLVAGDLVAFMTAGAYGAVMANQYNGRPLVPEVLVDGDRFHVVRRRPSLDDLAALEDLPPWLLREWPCPRR</sequence>
<feature type="binding site" evidence="5">
    <location>
        <position position="375"/>
    </location>
    <ligand>
        <name>substrate</name>
    </ligand>
</feature>
<dbReference type="Pfam" id="PF00278">
    <property type="entry name" value="Orn_DAP_Arg_deC"/>
    <property type="match status" value="1"/>
</dbReference>
<keyword evidence="2 5" id="KW-0210">Decarboxylase</keyword>
<evidence type="ECO:0000256" key="1">
    <source>
        <dbReference type="ARBA" id="ARBA00001933"/>
    </source>
</evidence>
<evidence type="ECO:0000313" key="12">
    <source>
        <dbReference type="Proteomes" id="UP000555728"/>
    </source>
</evidence>
<dbReference type="RefSeq" id="WP_184431775.1">
    <property type="nucleotide sequence ID" value="NZ_JACIGI010000004.1"/>
</dbReference>
<evidence type="ECO:0000256" key="6">
    <source>
        <dbReference type="NCBIfam" id="TIGR01048"/>
    </source>
</evidence>
<reference evidence="11 12" key="1">
    <citation type="submission" date="2020-08" db="EMBL/GenBank/DDBJ databases">
        <title>Genome sequencing of Purple Non-Sulfur Bacteria from various extreme environments.</title>
        <authorList>
            <person name="Mayer M."/>
        </authorList>
    </citation>
    <scope>NUCLEOTIDE SEQUENCE [LARGE SCALE GENOMIC DNA]</scope>
    <source>
        <strain evidence="11 12">JA135</strain>
    </source>
</reference>
<feature type="binding site" evidence="5">
    <location>
        <position position="239"/>
    </location>
    <ligand>
        <name>pyridoxal 5'-phosphate</name>
        <dbReference type="ChEBI" id="CHEBI:597326"/>
    </ligand>
</feature>
<dbReference type="InterPro" id="IPR029066">
    <property type="entry name" value="PLP-binding_barrel"/>
</dbReference>
<dbReference type="InterPro" id="IPR022653">
    <property type="entry name" value="De-COase2_pyr-phos_BS"/>
</dbReference>
<feature type="modified residue" description="N6-(pyridoxal phosphate)lysine" evidence="5 7">
    <location>
        <position position="60"/>
    </location>
</feature>